<evidence type="ECO:0000313" key="2">
    <source>
        <dbReference type="EMBL" id="CAG6786611.1"/>
    </source>
</evidence>
<evidence type="ECO:0000256" key="1">
    <source>
        <dbReference type="SAM" id="Phobius"/>
    </source>
</evidence>
<dbReference type="EMBL" id="HBUF01649045">
    <property type="protein sequence ID" value="CAG6786611.1"/>
    <property type="molecule type" value="Transcribed_RNA"/>
</dbReference>
<keyword evidence="1" id="KW-0472">Membrane</keyword>
<proteinExistence type="predicted"/>
<name>A0A8D9FDR3_9HEMI</name>
<sequence length="114" mass="13376">MMAVEVSQIYCRMWLRFYYMRGPCYSWRFVHICYSYFPSSDCYSMYLVISGSVLQVNIFYIISCIGSNSIMFMVCCTDHVISRYISSKSELVYCFGVSFLDCENVNGVFCKNFL</sequence>
<accession>A0A8D9FDR3</accession>
<keyword evidence="1" id="KW-1133">Transmembrane helix</keyword>
<organism evidence="2">
    <name type="scientific">Cacopsylla melanoneura</name>
    <dbReference type="NCBI Taxonomy" id="428564"/>
    <lineage>
        <taxon>Eukaryota</taxon>
        <taxon>Metazoa</taxon>
        <taxon>Ecdysozoa</taxon>
        <taxon>Arthropoda</taxon>
        <taxon>Hexapoda</taxon>
        <taxon>Insecta</taxon>
        <taxon>Pterygota</taxon>
        <taxon>Neoptera</taxon>
        <taxon>Paraneoptera</taxon>
        <taxon>Hemiptera</taxon>
        <taxon>Sternorrhyncha</taxon>
        <taxon>Psylloidea</taxon>
        <taxon>Psyllidae</taxon>
        <taxon>Psyllinae</taxon>
        <taxon>Cacopsylla</taxon>
    </lineage>
</organism>
<protein>
    <submittedName>
        <fullName evidence="2">Uncharacterized protein</fullName>
    </submittedName>
</protein>
<dbReference type="AlphaFoldDB" id="A0A8D9FDR3"/>
<reference evidence="2" key="1">
    <citation type="submission" date="2021-05" db="EMBL/GenBank/DDBJ databases">
        <authorList>
            <person name="Alioto T."/>
            <person name="Alioto T."/>
            <person name="Gomez Garrido J."/>
        </authorList>
    </citation>
    <scope>NUCLEOTIDE SEQUENCE</scope>
</reference>
<keyword evidence="1" id="KW-0812">Transmembrane</keyword>
<feature type="transmembrane region" description="Helical" evidence="1">
    <location>
        <begin position="43"/>
        <end position="63"/>
    </location>
</feature>